<keyword evidence="6" id="KW-0175">Coiled coil</keyword>
<dbReference type="GO" id="GO:0006384">
    <property type="term" value="P:transcription initiation at RNA polymerase III promoter"/>
    <property type="evidence" value="ECO:0007669"/>
    <property type="project" value="InterPro"/>
</dbReference>
<dbReference type="InterPro" id="IPR046488">
    <property type="entry name" value="Sfc3/Tfc3_C"/>
</dbReference>
<feature type="compositionally biased region" description="Basic residues" evidence="7">
    <location>
        <begin position="646"/>
        <end position="655"/>
    </location>
</feature>
<evidence type="ECO:0000256" key="3">
    <source>
        <dbReference type="ARBA" id="ARBA00023125"/>
    </source>
</evidence>
<dbReference type="PANTHER" id="PTHR15180">
    <property type="entry name" value="GENERAL TRANSCRIPTION FACTOR 3C POLYPEPTIDE 1"/>
    <property type="match status" value="1"/>
</dbReference>
<evidence type="ECO:0000256" key="7">
    <source>
        <dbReference type="SAM" id="MobiDB-lite"/>
    </source>
</evidence>
<keyword evidence="11" id="KW-1185">Reference proteome</keyword>
<dbReference type="GO" id="GO:0042791">
    <property type="term" value="P:5S class rRNA transcription by RNA polymerase III"/>
    <property type="evidence" value="ECO:0007669"/>
    <property type="project" value="TreeGrafter"/>
</dbReference>
<evidence type="ECO:0000259" key="8">
    <source>
        <dbReference type="Pfam" id="PF04182"/>
    </source>
</evidence>
<evidence type="ECO:0000256" key="5">
    <source>
        <dbReference type="ARBA" id="ARBA00023242"/>
    </source>
</evidence>
<evidence type="ECO:0000313" key="11">
    <source>
        <dbReference type="Proteomes" id="UP000807025"/>
    </source>
</evidence>
<feature type="coiled-coil region" evidence="6">
    <location>
        <begin position="1340"/>
        <end position="1367"/>
    </location>
</feature>
<sequence length="2146" mass="238384">MDELVRHCIREISFDGDLGESTIFLSSLSKEASSEPSRLDVFIKDFYEKHPGYTQHIDHNFNAFVWSLVVQQPTIRVGIIPNGLTAEVFVAPQPSAIKKAKAQGKAKTEVTEEDRPRLELIADAATRSFDDLKAEFGQALRIAVDPEEIFAAITGSHVKPQKMTPMVYTALQFIARGREIGITVVELGRNTKYDQKSCFYLVKQLIELNLIVKVRRGGVGTHLCLHKHFYDTSPRWREVREEESKAQQLFHGAPEPDDAGDMAEEVAPQTLANLGFTPIDARHLSSLPLIQARVMKLLKASHNYIHAANNMLLKIGFAHPTKTDRRFFNTRIRELIQLGLIEAILVPSLRKGSEGKMIKCFRLVTPGSSPTPSGAAAASIDDDGEDESGRVYRLRTNTTLHKQVVDLIEEAGTSGITMNELSEQLGHFDKRTIDLLLTRAERQTPPTHLADLGVAIIMENYGRERRNRHFTVASYRQLLENENLDPANAGYGGLDLSNAGDFAPVTSDQFYQNEKQLTQYHDTFLETHTDEKVEDKKKKPKKVVTADLNGEGSAPPKPKKVVKPRKEKPVADGTGNSGPPKRGRKRQQDNEGDDSRPKKKSKSSAALQESIQDEAQSITEPDAVAAVAMDVDAVDPSPTSVPPTSRPRKRGRPRKSQANTMDPSDAPAITDFSQGKGEKTVSLRKRRRGEDSVAADGGDATSPDARPMRQRTRTAKALASQENATSICTIQSNRAAPTDDTAVNVASSTKSTHPPKDSEVVPVSEATTAFEGPLSPITPDVAQPEKEPLVDTPHILIEDTASPRAGGSGKAFSNIPIDPLLLDFQSPVVIASEPGLKPTVSRVPKANVSHMRRENEFYQVLVKCGGILNINSKEFTDAHSALVDVLSQSGEPTSAPPGMRVDKRTMLATLDSMESKGRIKMIKTQIMTRTGVPRPTTVARLSDVDPAKAIEYLSNLSDVNPIVPAANIKRIEEPIEYGAIERHERRGVLPLQLLREREPGDAQERWSKNEHRADQLWQYDDATIHEVLLTERTTIGQFYGFVVGKVARLRKMHLATLSALESTESSPSIVSRRDRIVHLAFYNHDLPLGLYLSLCAVLSYNEDLTKFYRSEGGPQTAVKDLPPPLHSVLQIGRSRARSRFLDLMGLLMSLQLVLPLQATDSPSPQIRCDANGEHPTAFDAAPLEGWTSNTPSLAPSYWQFTDMAPVFTWSRSDSSPIFLKTVSVSSSNDAVEYWSQLREACLQKGKMVEDYVLRPTLFHLLNDTLTKSLRRPSSWADQYFLTWHQRQYLSRALQGGTSIEEVGDTPLDVDEEKLAWIVSAPADVVKNFLFDTRSQYAKIIFKARLKRERLEAEKEAAEADKVLLADMAAEARAQRESEWADMVARVYSEPLKGSAEIRLRPVRKKFLQAVSVKDTGSWEAEIQKTLREAALAASKILSKHAKKVTQTLPSVPAISSGPSTGTSFLSPPVVHNLIKKSVAELIAQQGPTIPESKRTRQRKKPKKEKAEDDEPPGTKYRRHRFQWDNDYEELARDASVIIKVRCRDLPRLELTALDQVFPSVPRNTVRQRLVHIRDTPGNEAYLKRLEEKWSDLWGRYRGTDILPDDDPQSASNFNLPKHIEFLRSHIDKNALRVGFTNTTNSIIMPQSVDELLDGWDVVEPPVTSTTYDFMWKGDAEEGREKALYQQAFCKGSMLPSTPEERSEVAFVAEAALKMVFGTPNERYKPDIAANLLRDIGQDAVSSATKSLLERGVLSKHIRDPKREKPGRRLKISDANQNALGGPIPFDTFQDAVALDEDVYLQQDSSWRTWPLLGTDGDLTSLLQQVSDNKVDFRVDSSAARTARAEVEWNSKKADDDHIETAIEVRFLGMDVETNASPCPSAPMPDVNNETDRASHHGISYDGSIASCGRANPGLTDCQSCLAEATDIFISTLSEADASLVHQLLTALQEAGGKGLARPGELDDSYSSEYILELVGRMTDASVPLAFWAGYVKPVLVSPHHLKAWSVFVSENPVRRVLPRRWRDISGQKVTDGWDAALRAVISAIHFRPGLSVAELKWRLRPVYDGQEINDIFRALQTDGFVNVLGADHPMSSICSLDNTEAASTYCFINGSKHWYMSTRASLYTASPGSSWHYVFHGETDDPINKM</sequence>
<feature type="region of interest" description="Disordered" evidence="7">
    <location>
        <begin position="367"/>
        <end position="387"/>
    </location>
</feature>
<dbReference type="InterPro" id="IPR007309">
    <property type="entry name" value="TFIIIC_Bblock-bd"/>
</dbReference>
<feature type="compositionally biased region" description="Basic residues" evidence="7">
    <location>
        <begin position="557"/>
        <end position="566"/>
    </location>
</feature>
<protein>
    <recommendedName>
        <fullName evidence="12">B-block binding subunit of TFIIIC domain-containing protein</fullName>
    </recommendedName>
</protein>
<dbReference type="GO" id="GO:0005634">
    <property type="term" value="C:nucleus"/>
    <property type="evidence" value="ECO:0007669"/>
    <property type="project" value="UniProtKB-SubCell"/>
</dbReference>
<dbReference type="InterPro" id="IPR036390">
    <property type="entry name" value="WH_DNA-bd_sf"/>
</dbReference>
<reference evidence="10" key="1">
    <citation type="submission" date="2020-11" db="EMBL/GenBank/DDBJ databases">
        <authorList>
            <consortium name="DOE Joint Genome Institute"/>
            <person name="Ahrendt S."/>
            <person name="Riley R."/>
            <person name="Andreopoulos W."/>
            <person name="Labutti K."/>
            <person name="Pangilinan J."/>
            <person name="Ruiz-Duenas F.J."/>
            <person name="Barrasa J.M."/>
            <person name="Sanchez-Garcia M."/>
            <person name="Camarero S."/>
            <person name="Miyauchi S."/>
            <person name="Serrano A."/>
            <person name="Linde D."/>
            <person name="Babiker R."/>
            <person name="Drula E."/>
            <person name="Ayuso-Fernandez I."/>
            <person name="Pacheco R."/>
            <person name="Padilla G."/>
            <person name="Ferreira P."/>
            <person name="Barriuso J."/>
            <person name="Kellner H."/>
            <person name="Castanera R."/>
            <person name="Alfaro M."/>
            <person name="Ramirez L."/>
            <person name="Pisabarro A.G."/>
            <person name="Kuo A."/>
            <person name="Tritt A."/>
            <person name="Lipzen A."/>
            <person name="He G."/>
            <person name="Yan M."/>
            <person name="Ng V."/>
            <person name="Cullen D."/>
            <person name="Martin F."/>
            <person name="Rosso M.-N."/>
            <person name="Henrissat B."/>
            <person name="Hibbett D."/>
            <person name="Martinez A.T."/>
            <person name="Grigoriev I.V."/>
        </authorList>
    </citation>
    <scope>NUCLEOTIDE SEQUENCE</scope>
    <source>
        <strain evidence="10">ATCC 90797</strain>
    </source>
</reference>
<feature type="domain" description="Transcription factor tau subunit sfc3/Tfc3 C-terminal" evidence="9">
    <location>
        <begin position="1517"/>
        <end position="1865"/>
    </location>
</feature>
<dbReference type="InterPro" id="IPR044210">
    <property type="entry name" value="Tfc3-like"/>
</dbReference>
<dbReference type="Pfam" id="PF20222">
    <property type="entry name" value="DUF6581"/>
    <property type="match status" value="1"/>
</dbReference>
<evidence type="ECO:0000259" key="9">
    <source>
        <dbReference type="Pfam" id="PF20222"/>
    </source>
</evidence>
<gene>
    <name evidence="10" type="ORF">BDN71DRAFT_1504243</name>
</gene>
<keyword evidence="3" id="KW-0238">DNA-binding</keyword>
<feature type="compositionally biased region" description="Low complexity" evidence="7">
    <location>
        <begin position="622"/>
        <end position="638"/>
    </location>
</feature>
<dbReference type="EMBL" id="MU154539">
    <property type="protein sequence ID" value="KAF9498118.1"/>
    <property type="molecule type" value="Genomic_DNA"/>
</dbReference>
<feature type="region of interest" description="Disordered" evidence="7">
    <location>
        <begin position="529"/>
        <end position="710"/>
    </location>
</feature>
<evidence type="ECO:0000256" key="6">
    <source>
        <dbReference type="SAM" id="Coils"/>
    </source>
</evidence>
<dbReference type="CDD" id="cd16169">
    <property type="entry name" value="Tau138_eWH"/>
    <property type="match status" value="1"/>
</dbReference>
<evidence type="ECO:0000313" key="10">
    <source>
        <dbReference type="EMBL" id="KAF9498118.1"/>
    </source>
</evidence>
<feature type="region of interest" description="Disordered" evidence="7">
    <location>
        <begin position="1484"/>
        <end position="1519"/>
    </location>
</feature>
<accession>A0A9P6A3C3</accession>
<evidence type="ECO:0000256" key="2">
    <source>
        <dbReference type="ARBA" id="ARBA00022553"/>
    </source>
</evidence>
<dbReference type="OrthoDB" id="68020at2759"/>
<dbReference type="SUPFAM" id="SSF46785">
    <property type="entry name" value="Winged helix' DNA-binding domain"/>
    <property type="match status" value="1"/>
</dbReference>
<evidence type="ECO:0008006" key="12">
    <source>
        <dbReference type="Google" id="ProtNLM"/>
    </source>
</evidence>
<dbReference type="InterPro" id="IPR035625">
    <property type="entry name" value="Tfc3-like_eWH"/>
</dbReference>
<name>A0A9P6A3C3_PLEER</name>
<feature type="domain" description="B-block binding subunit of TFIIIC" evidence="8">
    <location>
        <begin position="165"/>
        <end position="231"/>
    </location>
</feature>
<comment type="subcellular location">
    <subcellularLocation>
        <location evidence="1">Nucleus</location>
    </subcellularLocation>
</comment>
<comment type="caution">
    <text evidence="10">The sequence shown here is derived from an EMBL/GenBank/DDBJ whole genome shotgun (WGS) entry which is preliminary data.</text>
</comment>
<proteinExistence type="predicted"/>
<organism evidence="10 11">
    <name type="scientific">Pleurotus eryngii</name>
    <name type="common">Boletus of the steppes</name>
    <dbReference type="NCBI Taxonomy" id="5323"/>
    <lineage>
        <taxon>Eukaryota</taxon>
        <taxon>Fungi</taxon>
        <taxon>Dikarya</taxon>
        <taxon>Basidiomycota</taxon>
        <taxon>Agaricomycotina</taxon>
        <taxon>Agaricomycetes</taxon>
        <taxon>Agaricomycetidae</taxon>
        <taxon>Agaricales</taxon>
        <taxon>Pleurotineae</taxon>
        <taxon>Pleurotaceae</taxon>
        <taxon>Pleurotus</taxon>
    </lineage>
</organism>
<evidence type="ECO:0000256" key="1">
    <source>
        <dbReference type="ARBA" id="ARBA00004123"/>
    </source>
</evidence>
<keyword evidence="4" id="KW-0804">Transcription</keyword>
<feature type="compositionally biased region" description="Basic and acidic residues" evidence="7">
    <location>
        <begin position="586"/>
        <end position="596"/>
    </location>
</feature>
<dbReference type="PANTHER" id="PTHR15180:SF1">
    <property type="entry name" value="GENERAL TRANSCRIPTION FACTOR 3C POLYPEPTIDE 1"/>
    <property type="match status" value="1"/>
</dbReference>
<dbReference type="Pfam" id="PF04182">
    <property type="entry name" value="B-block_TFIIIC"/>
    <property type="match status" value="1"/>
</dbReference>
<dbReference type="GO" id="GO:0003677">
    <property type="term" value="F:DNA binding"/>
    <property type="evidence" value="ECO:0007669"/>
    <property type="project" value="UniProtKB-KW"/>
</dbReference>
<keyword evidence="5" id="KW-0539">Nucleus</keyword>
<dbReference type="Proteomes" id="UP000807025">
    <property type="component" value="Unassembled WGS sequence"/>
</dbReference>
<keyword evidence="2" id="KW-0597">Phosphoprotein</keyword>
<feature type="compositionally biased region" description="Low complexity" evidence="7">
    <location>
        <begin position="367"/>
        <end position="379"/>
    </location>
</feature>
<evidence type="ECO:0000256" key="4">
    <source>
        <dbReference type="ARBA" id="ARBA00023163"/>
    </source>
</evidence>
<feature type="compositionally biased region" description="Polar residues" evidence="7">
    <location>
        <begin position="605"/>
        <end position="619"/>
    </location>
</feature>
<dbReference type="GO" id="GO:0000127">
    <property type="term" value="C:transcription factor TFIIIC complex"/>
    <property type="evidence" value="ECO:0007669"/>
    <property type="project" value="InterPro"/>
</dbReference>